<evidence type="ECO:0000256" key="3">
    <source>
        <dbReference type="SAM" id="MobiDB-lite"/>
    </source>
</evidence>
<feature type="region of interest" description="Disordered" evidence="3">
    <location>
        <begin position="232"/>
        <end position="251"/>
    </location>
</feature>
<dbReference type="Pfam" id="PF01555">
    <property type="entry name" value="N6_N4_Mtase"/>
    <property type="match status" value="1"/>
</dbReference>
<evidence type="ECO:0000313" key="6">
    <source>
        <dbReference type="Proteomes" id="UP000703893"/>
    </source>
</evidence>
<protein>
    <submittedName>
        <fullName evidence="5">Site-specific DNA-methyltransferase</fullName>
    </submittedName>
</protein>
<organism evidence="5 6">
    <name type="scientific">Candidatus Tanganyikabacteria bacterium</name>
    <dbReference type="NCBI Taxonomy" id="2961651"/>
    <lineage>
        <taxon>Bacteria</taxon>
        <taxon>Bacillati</taxon>
        <taxon>Candidatus Sericytochromatia</taxon>
        <taxon>Candidatus Tanganyikabacteria</taxon>
    </lineage>
</organism>
<dbReference type="GO" id="GO:0008170">
    <property type="term" value="F:N-methyltransferase activity"/>
    <property type="evidence" value="ECO:0007669"/>
    <property type="project" value="InterPro"/>
</dbReference>
<dbReference type="GO" id="GO:0003677">
    <property type="term" value="F:DNA binding"/>
    <property type="evidence" value="ECO:0007669"/>
    <property type="project" value="InterPro"/>
</dbReference>
<evidence type="ECO:0000256" key="1">
    <source>
        <dbReference type="ARBA" id="ARBA00022603"/>
    </source>
</evidence>
<dbReference type="AlphaFoldDB" id="A0A938BKN1"/>
<gene>
    <name evidence="5" type="ORF">FJZ00_04495</name>
</gene>
<dbReference type="GO" id="GO:0032259">
    <property type="term" value="P:methylation"/>
    <property type="evidence" value="ECO:0007669"/>
    <property type="project" value="UniProtKB-KW"/>
</dbReference>
<evidence type="ECO:0000259" key="4">
    <source>
        <dbReference type="Pfam" id="PF01555"/>
    </source>
</evidence>
<reference evidence="5 6" key="1">
    <citation type="submission" date="2019-03" db="EMBL/GenBank/DDBJ databases">
        <title>Lake Tanganyika Metagenome-Assembled Genomes (MAGs).</title>
        <authorList>
            <person name="Tran P."/>
        </authorList>
    </citation>
    <scope>NUCLEOTIDE SEQUENCE [LARGE SCALE GENOMIC DNA]</scope>
    <source>
        <strain evidence="5">K_DeepCast_65m_m2_236</strain>
    </source>
</reference>
<keyword evidence="1" id="KW-0489">Methyltransferase</keyword>
<name>A0A938BKN1_9BACT</name>
<dbReference type="Gene3D" id="3.40.50.150">
    <property type="entry name" value="Vaccinia Virus protein VP39"/>
    <property type="match status" value="2"/>
</dbReference>
<dbReference type="PRINTS" id="PR00508">
    <property type="entry name" value="S21N4MTFRASE"/>
</dbReference>
<proteinExistence type="predicted"/>
<sequence length="503" mass="54313">MGKRWDASGVAFDPATWEAVYRVLKPGAYLVAFGGTRTYHRMACAIEDAGFEIRDCLLIAQPTMAWIYSTGFPKNQRADLAIDRHFGAEWPVVGEAPQNGAKFKTAAEQMDNGGFNDPERTGYAVTEPATPEAKQWVGFGTAIKPSWEPVVIARKPLIGTLAENLLEHGTGALNIDASRIGTRSQTIVRGGNQSRSAYGKFAHDDKVEEFNYDTGRWPANLLLVHGPECKPKGARRVRSSNPIDREPGGQRFTGSVCFGRKSYSGTQSPGYADEDGKELVVEWDCQDGCPVKLLGQQSGESGGSKPIERNAGKKRLTGATYSGGKDYTQDYTSPGYSDEGDATRFFAQFHPFYYCPKASRSERDAGLEDFAPKSGGELTDRKDGSAGLQNPRAGAGRTSGGRNTHPTVKPVTLLRYLVKLVCPPGGTVLDCFMGSGSTGVAAVREGFNFVGVDLTEEYVEIARARIKHASGPEPHELPLFAALAPEATQISLLDALSEQDATP</sequence>
<comment type="caution">
    <text evidence="5">The sequence shown here is derived from an EMBL/GenBank/DDBJ whole genome shotgun (WGS) entry which is preliminary data.</text>
</comment>
<keyword evidence="2" id="KW-0808">Transferase</keyword>
<evidence type="ECO:0000256" key="2">
    <source>
        <dbReference type="ARBA" id="ARBA00022679"/>
    </source>
</evidence>
<accession>A0A938BKN1</accession>
<feature type="domain" description="DNA methylase N-4/N-6" evidence="4">
    <location>
        <begin position="399"/>
        <end position="462"/>
    </location>
</feature>
<feature type="region of interest" description="Disordered" evidence="3">
    <location>
        <begin position="294"/>
        <end position="334"/>
    </location>
</feature>
<feature type="region of interest" description="Disordered" evidence="3">
    <location>
        <begin position="367"/>
        <end position="406"/>
    </location>
</feature>
<dbReference type="EMBL" id="VGJX01000199">
    <property type="protein sequence ID" value="MBM3274386.1"/>
    <property type="molecule type" value="Genomic_DNA"/>
</dbReference>
<dbReference type="InterPro" id="IPR001091">
    <property type="entry name" value="RM_Methyltransferase"/>
</dbReference>
<dbReference type="InterPro" id="IPR002941">
    <property type="entry name" value="DNA_methylase_N4/N6"/>
</dbReference>
<dbReference type="SUPFAM" id="SSF53335">
    <property type="entry name" value="S-adenosyl-L-methionine-dependent methyltransferases"/>
    <property type="match status" value="1"/>
</dbReference>
<dbReference type="Proteomes" id="UP000703893">
    <property type="component" value="Unassembled WGS sequence"/>
</dbReference>
<dbReference type="InterPro" id="IPR029063">
    <property type="entry name" value="SAM-dependent_MTases_sf"/>
</dbReference>
<evidence type="ECO:0000313" key="5">
    <source>
        <dbReference type="EMBL" id="MBM3274386.1"/>
    </source>
</evidence>